<dbReference type="EMBL" id="MU825884">
    <property type="protein sequence ID" value="KAJ7384808.1"/>
    <property type="molecule type" value="Genomic_DNA"/>
</dbReference>
<keyword evidence="2" id="KW-1185">Reference proteome</keyword>
<dbReference type="OrthoDB" id="9944532at2759"/>
<protein>
    <submittedName>
        <fullName evidence="1">Uncharacterized protein</fullName>
    </submittedName>
</protein>
<organism evidence="1 2">
    <name type="scientific">Desmophyllum pertusum</name>
    <dbReference type="NCBI Taxonomy" id="174260"/>
    <lineage>
        <taxon>Eukaryota</taxon>
        <taxon>Metazoa</taxon>
        <taxon>Cnidaria</taxon>
        <taxon>Anthozoa</taxon>
        <taxon>Hexacorallia</taxon>
        <taxon>Scleractinia</taxon>
        <taxon>Caryophylliina</taxon>
        <taxon>Caryophylliidae</taxon>
        <taxon>Desmophyllum</taxon>
    </lineage>
</organism>
<sequence>MAESESVDSHVSLETDTCSETSSLVSVKSGRQALFYTKTKDGKATGVPMNLFLPTKDTDNTFISWKAALRNSIAELESLSIADVIVDKLYVVKKISKGLTLTSLVGDMGVLAVSLEYPVYQKKGKKSTAAPKLACDWHKKGFATLTRALPRLQNRGENNPYTFNIYVNAGVKHPSIAEGPVYTLHKVSSEANLRTVKKMIREQIPDVCIKAGIFWVPKKGKQCHTLCTDVDFETAKEEYSNAGIVKNVRLAVAVLSNSAPAMPPFAPPPPFSPSLPLPLTSGNFKYISSPICTVTQPNHQESPRSMLNLLNFPLDDSDDIFNHEYHSPSSLENTSPSSVGSLFKNSINVLQQSESADELEDDATQAEVPCSNCNVLNDKIRELEQKLEMFKPPREVSVYFQKLFNLETGDTTSLQQKSPDMLMTKDHGGDHFTAGSGKQELYAGSGIFISCVELHTILSKAIGKPQELLGQLVTYYFDDATLAKSVPLQESRAGKDKEVLDQTIVHAIIGKISAINWPKHNLISM</sequence>
<dbReference type="Proteomes" id="UP001163046">
    <property type="component" value="Unassembled WGS sequence"/>
</dbReference>
<dbReference type="AlphaFoldDB" id="A0A9X0D3X8"/>
<proteinExistence type="predicted"/>
<evidence type="ECO:0000313" key="2">
    <source>
        <dbReference type="Proteomes" id="UP001163046"/>
    </source>
</evidence>
<comment type="caution">
    <text evidence="1">The sequence shown here is derived from an EMBL/GenBank/DDBJ whole genome shotgun (WGS) entry which is preliminary data.</text>
</comment>
<name>A0A9X0D3X8_9CNID</name>
<reference evidence="1" key="1">
    <citation type="submission" date="2023-01" db="EMBL/GenBank/DDBJ databases">
        <title>Genome assembly of the deep-sea coral Lophelia pertusa.</title>
        <authorList>
            <person name="Herrera S."/>
            <person name="Cordes E."/>
        </authorList>
    </citation>
    <scope>NUCLEOTIDE SEQUENCE</scope>
    <source>
        <strain evidence="1">USNM1676648</strain>
        <tissue evidence="1">Polyp</tissue>
    </source>
</reference>
<evidence type="ECO:0000313" key="1">
    <source>
        <dbReference type="EMBL" id="KAJ7384808.1"/>
    </source>
</evidence>
<accession>A0A9X0D3X8</accession>
<gene>
    <name evidence="1" type="ORF">OS493_019484</name>
</gene>